<evidence type="ECO:0000313" key="2">
    <source>
        <dbReference type="Proteomes" id="UP000827721"/>
    </source>
</evidence>
<reference evidence="1 2" key="1">
    <citation type="submission" date="2021-02" db="EMBL/GenBank/DDBJ databases">
        <title>Plant Genome Project.</title>
        <authorList>
            <person name="Zhang R.-G."/>
        </authorList>
    </citation>
    <scope>NUCLEOTIDE SEQUENCE [LARGE SCALE GENOMIC DNA]</scope>
    <source>
        <tissue evidence="1">Leaves</tissue>
    </source>
</reference>
<keyword evidence="2" id="KW-1185">Reference proteome</keyword>
<evidence type="ECO:0000313" key="1">
    <source>
        <dbReference type="EMBL" id="KAH7569140.1"/>
    </source>
</evidence>
<organism evidence="1 2">
    <name type="scientific">Xanthoceras sorbifolium</name>
    <dbReference type="NCBI Taxonomy" id="99658"/>
    <lineage>
        <taxon>Eukaryota</taxon>
        <taxon>Viridiplantae</taxon>
        <taxon>Streptophyta</taxon>
        <taxon>Embryophyta</taxon>
        <taxon>Tracheophyta</taxon>
        <taxon>Spermatophyta</taxon>
        <taxon>Magnoliopsida</taxon>
        <taxon>eudicotyledons</taxon>
        <taxon>Gunneridae</taxon>
        <taxon>Pentapetalae</taxon>
        <taxon>rosids</taxon>
        <taxon>malvids</taxon>
        <taxon>Sapindales</taxon>
        <taxon>Sapindaceae</taxon>
        <taxon>Xanthoceroideae</taxon>
        <taxon>Xanthoceras</taxon>
    </lineage>
</organism>
<proteinExistence type="predicted"/>
<dbReference type="PANTHER" id="PTHR35121">
    <property type="entry name" value="HOMEODOMAIN PROTEIN 8, PUTATIVE-RELATED"/>
    <property type="match status" value="1"/>
</dbReference>
<comment type="caution">
    <text evidence="1">The sequence shown here is derived from an EMBL/GenBank/DDBJ whole genome shotgun (WGS) entry which is preliminary data.</text>
</comment>
<protein>
    <submittedName>
        <fullName evidence="1">Uncharacterized protein</fullName>
    </submittedName>
</protein>
<gene>
    <name evidence="1" type="ORF">JRO89_XS06G0112600</name>
</gene>
<sequence length="179" mass="19876">MASRAAEMVLGCVFNGSLSLHDLSIERRPYHKNCSCALHDLKGVCSNTCSMKNNLSFQTKQAWSSEDHSLSLSSSKGSSQSSLLLNDFSIRFHREVADQALSMDDGNSSLNSINGELNTNVVQLVFHLVEYQSIELQTWQEFPHQMRPLLVEVGHHFINLGHESGTSALITSSKEHTID</sequence>
<dbReference type="PANTHER" id="PTHR35121:SF4">
    <property type="entry name" value="SWIM-TYPE DOMAIN-CONTAINING PROTEIN"/>
    <property type="match status" value="1"/>
</dbReference>
<dbReference type="Proteomes" id="UP000827721">
    <property type="component" value="Unassembled WGS sequence"/>
</dbReference>
<accession>A0ABQ8HXR3</accession>
<name>A0ABQ8HXR3_9ROSI</name>
<dbReference type="EMBL" id="JAFEMO010000006">
    <property type="protein sequence ID" value="KAH7569140.1"/>
    <property type="molecule type" value="Genomic_DNA"/>
</dbReference>